<evidence type="ECO:0000313" key="2">
    <source>
        <dbReference type="EMBL" id="RKT54810.1"/>
    </source>
</evidence>
<dbReference type="SUPFAM" id="SSF48371">
    <property type="entry name" value="ARM repeat"/>
    <property type="match status" value="1"/>
</dbReference>
<dbReference type="OrthoDB" id="3286208at2"/>
<comment type="caution">
    <text evidence="2">The sequence shown here is derived from an EMBL/GenBank/DDBJ whole genome shotgun (WGS) entry which is preliminary data.</text>
</comment>
<dbReference type="Proteomes" id="UP000282084">
    <property type="component" value="Unassembled WGS sequence"/>
</dbReference>
<dbReference type="EMBL" id="RBXO01000001">
    <property type="protein sequence ID" value="RKT54810.1"/>
    <property type="molecule type" value="Genomic_DNA"/>
</dbReference>
<dbReference type="RefSeq" id="WP_121006627.1">
    <property type="nucleotide sequence ID" value="NZ_RBXO01000001.1"/>
</dbReference>
<reference evidence="2 3" key="1">
    <citation type="submission" date="2018-10" db="EMBL/GenBank/DDBJ databases">
        <title>Sequencing the genomes of 1000 actinobacteria strains.</title>
        <authorList>
            <person name="Klenk H.-P."/>
        </authorList>
    </citation>
    <scope>NUCLEOTIDE SEQUENCE [LARGE SCALE GENOMIC DNA]</scope>
    <source>
        <strain evidence="2 3">DSM 43800</strain>
    </source>
</reference>
<evidence type="ECO:0000256" key="1">
    <source>
        <dbReference type="SAM" id="MobiDB-lite"/>
    </source>
</evidence>
<protein>
    <submittedName>
        <fullName evidence="2">Uncharacterized protein</fullName>
    </submittedName>
</protein>
<organism evidence="2 3">
    <name type="scientific">Saccharothrix australiensis</name>
    <dbReference type="NCBI Taxonomy" id="2072"/>
    <lineage>
        <taxon>Bacteria</taxon>
        <taxon>Bacillati</taxon>
        <taxon>Actinomycetota</taxon>
        <taxon>Actinomycetes</taxon>
        <taxon>Pseudonocardiales</taxon>
        <taxon>Pseudonocardiaceae</taxon>
        <taxon>Saccharothrix</taxon>
    </lineage>
</organism>
<gene>
    <name evidence="2" type="ORF">C8E97_3459</name>
</gene>
<feature type="compositionally biased region" description="Low complexity" evidence="1">
    <location>
        <begin position="25"/>
        <end position="40"/>
    </location>
</feature>
<keyword evidence="3" id="KW-1185">Reference proteome</keyword>
<sequence length="746" mass="81666">MAAGDPPEDRADDTDRAGTRDTGTRDTGATGTRDTGTAGRSDVRDRAGDADKGFTEAQAKAADPSSAGEWQDLRAKFDTAKQWLGGGTTNVFFGEARVGSLGDHYATAGVASAHSAHFGVVVNSGPVPAAMLADIRESYVEPARYGHLRAVLESHQVVVIRAPDGTGRTATALRLLDDLCREGVLKLDPDVNLKTVDGSAFSGLRGYLLESLDPEQARELRAFHAERLCALMKDKGCMLVVIADDRTPLPVEDIGHLVVDDLGEVEPSALIRRHLDWGLSAVESPRAGAAVLDLPEVREIVTALTPDVPRRQLADLGALLVDVATGRIDVEVVRERYSATSRANFVSWFDQQTDVEQRAFVIALAVFNDEPVHLVSGAATMLADLVKEVELPRRADRGRALFATPLSRRLEDARAEVVEDTERTRIGNVTVRKARFRDDRYPALVLAHLCTEYDQGLTVVTRWLRELGGALGGRVRVRAGMAAGFLSTYDFFGIHHEVVQPWADADDPYTRDAAVAALQFPSDHPALGRVVHKLLDAWLRDRENWSRRKTAARALGSTTAASPAAVLRLLKRTARHVDWTTAFMIGESVSDLLCRVDDPVQVLDALVAWSDDDEFPLRRETALLAVLVASNYLTVSVAESAEKWPALLWLAEDGEPARSRVVLLFARMLQTADFLGRGYEHLRRWLRLAQRDRTLRAPVARLLFDIGTEMDDLDSVRHYVETWGAGRGGPADAARAVLDHFDEGAN</sequence>
<dbReference type="AlphaFoldDB" id="A0A495W113"/>
<proteinExistence type="predicted"/>
<name>A0A495W113_9PSEU</name>
<feature type="compositionally biased region" description="Basic and acidic residues" evidence="1">
    <location>
        <begin position="41"/>
        <end position="54"/>
    </location>
</feature>
<feature type="region of interest" description="Disordered" evidence="1">
    <location>
        <begin position="1"/>
        <end position="68"/>
    </location>
</feature>
<accession>A0A495W113</accession>
<feature type="compositionally biased region" description="Basic and acidic residues" evidence="1">
    <location>
        <begin position="7"/>
        <end position="24"/>
    </location>
</feature>
<dbReference type="InterPro" id="IPR016024">
    <property type="entry name" value="ARM-type_fold"/>
</dbReference>
<evidence type="ECO:0000313" key="3">
    <source>
        <dbReference type="Proteomes" id="UP000282084"/>
    </source>
</evidence>